<reference evidence="2 3" key="1">
    <citation type="journal article" date="2024" name="G3 (Bethesda)">
        <title>Genome assembly of Hibiscus sabdariffa L. provides insights into metabolisms of medicinal natural products.</title>
        <authorList>
            <person name="Kim T."/>
        </authorList>
    </citation>
    <scope>NUCLEOTIDE SEQUENCE [LARGE SCALE GENOMIC DNA]</scope>
    <source>
        <strain evidence="2">TK-2024</strain>
        <tissue evidence="2">Old leaves</tissue>
    </source>
</reference>
<protein>
    <submittedName>
        <fullName evidence="2">Uncharacterized protein</fullName>
    </submittedName>
</protein>
<feature type="region of interest" description="Disordered" evidence="1">
    <location>
        <begin position="99"/>
        <end position="129"/>
    </location>
</feature>
<name>A0ABR2FV59_9ROSI</name>
<evidence type="ECO:0000313" key="3">
    <source>
        <dbReference type="Proteomes" id="UP001472677"/>
    </source>
</evidence>
<comment type="caution">
    <text evidence="2">The sequence shown here is derived from an EMBL/GenBank/DDBJ whole genome shotgun (WGS) entry which is preliminary data.</text>
</comment>
<dbReference type="EMBL" id="JBBPBM010000004">
    <property type="protein sequence ID" value="KAK8587939.1"/>
    <property type="molecule type" value="Genomic_DNA"/>
</dbReference>
<organism evidence="2 3">
    <name type="scientific">Hibiscus sabdariffa</name>
    <name type="common">roselle</name>
    <dbReference type="NCBI Taxonomy" id="183260"/>
    <lineage>
        <taxon>Eukaryota</taxon>
        <taxon>Viridiplantae</taxon>
        <taxon>Streptophyta</taxon>
        <taxon>Embryophyta</taxon>
        <taxon>Tracheophyta</taxon>
        <taxon>Spermatophyta</taxon>
        <taxon>Magnoliopsida</taxon>
        <taxon>eudicotyledons</taxon>
        <taxon>Gunneridae</taxon>
        <taxon>Pentapetalae</taxon>
        <taxon>rosids</taxon>
        <taxon>malvids</taxon>
        <taxon>Malvales</taxon>
        <taxon>Malvaceae</taxon>
        <taxon>Malvoideae</taxon>
        <taxon>Hibiscus</taxon>
    </lineage>
</organism>
<proteinExistence type="predicted"/>
<gene>
    <name evidence="2" type="ORF">V6N12_022401</name>
</gene>
<dbReference type="Proteomes" id="UP001472677">
    <property type="component" value="Unassembled WGS sequence"/>
</dbReference>
<evidence type="ECO:0000256" key="1">
    <source>
        <dbReference type="SAM" id="MobiDB-lite"/>
    </source>
</evidence>
<evidence type="ECO:0000313" key="2">
    <source>
        <dbReference type="EMBL" id="KAK8587939.1"/>
    </source>
</evidence>
<keyword evidence="3" id="KW-1185">Reference proteome</keyword>
<accession>A0ABR2FV59</accession>
<sequence length="240" mass="26138">MIVWLGGKEPVIGTYRRGTCPLVDMKSAATGALQRESSSQFSQKPYNKVDCRKSAPVQSCDCMVLGGKEPVIGSYRRDESSFLGALQALACLSTTMLPTSTGESDEKSSSSEAASIGHHRHKNNYVGPKEKDLAEEVNKSLTKGKCNAQSFIQSRQWKSFRVPEDFPTNNDPAISAIDSAVSTLQVPAEPELKIAHLNGFTVLLITLGLPKSCLWTVEYLNHVRLGHNKRGKNLNSNGSL</sequence>